<name>A0A0K2X996_9HELI</name>
<dbReference type="Pfam" id="PF14390">
    <property type="entry name" value="DUF4420"/>
    <property type="match status" value="1"/>
</dbReference>
<evidence type="ECO:0000313" key="4">
    <source>
        <dbReference type="Proteomes" id="UP000038622"/>
    </source>
</evidence>
<evidence type="ECO:0000313" key="3">
    <source>
        <dbReference type="EMBL" id="CRF43465.1"/>
    </source>
</evidence>
<reference evidence="5 6" key="3">
    <citation type="submission" date="2014-12" db="EMBL/GenBank/DDBJ databases">
        <authorList>
            <person name="Jaenicke S."/>
        </authorList>
    </citation>
    <scope>NUCLEOTIDE SEQUENCE [LARGE SCALE GENOMIC DNA]</scope>
</reference>
<protein>
    <submittedName>
        <fullName evidence="2">Uncharacterized protein</fullName>
    </submittedName>
</protein>
<dbReference type="Proteomes" id="UP000041394">
    <property type="component" value="Unassembled WGS sequence"/>
</dbReference>
<dbReference type="EMBL" id="CDMH01000014">
    <property type="protein sequence ID" value="CRF42133.1"/>
    <property type="molecule type" value="Genomic_DNA"/>
</dbReference>
<dbReference type="EMBL" id="CDMN01000001">
    <property type="protein sequence ID" value="CRF43465.1"/>
    <property type="molecule type" value="Genomic_DNA"/>
</dbReference>
<dbReference type="InterPro" id="IPR025534">
    <property type="entry name" value="DUF4420"/>
</dbReference>
<proteinExistence type="predicted"/>
<dbReference type="EMBL" id="CDML01000053">
    <property type="protein sequence ID" value="CRF41790.1"/>
    <property type="molecule type" value="Genomic_DNA"/>
</dbReference>
<evidence type="ECO:0000313" key="2">
    <source>
        <dbReference type="EMBL" id="CRF42133.1"/>
    </source>
</evidence>
<sequence>MIALLDNNAITQNIALEITKRLLKWKKLFASKEDFGLEKQMGLLGELHFLKETMECLGVKEALDAWVFDTQDF</sequence>
<dbReference type="Proteomes" id="UP000045175">
    <property type="component" value="Unassembled WGS sequence"/>
</dbReference>
<accession>A0A0K2X996</accession>
<keyword evidence="4" id="KW-1185">Reference proteome</keyword>
<reference evidence="4" key="2">
    <citation type="submission" date="2014-12" db="EMBL/GenBank/DDBJ databases">
        <authorList>
            <person name="Smet A."/>
        </authorList>
    </citation>
    <scope>NUCLEOTIDE SEQUENCE [LARGE SCALE GENOMIC DNA]</scope>
</reference>
<dbReference type="STRING" id="1578720.HAL011_16050"/>
<dbReference type="Proteomes" id="UP000038622">
    <property type="component" value="Unassembled WGS sequence"/>
</dbReference>
<reference evidence="2" key="1">
    <citation type="submission" date="2014-12" db="EMBL/GenBank/DDBJ databases">
        <title>Whole genome sequences of four Staphylococcus schleiferi canine isolates.</title>
        <authorList>
            <person name="Misic A.M."/>
            <person name="Cain C."/>
            <person name="Morris D.O."/>
            <person name="Rankin S."/>
            <person name="Beiting D."/>
        </authorList>
    </citation>
    <scope>NUCLEOTIDE SEQUENCE</scope>
    <source>
        <strain evidence="1">ASB11</strain>
        <strain evidence="2">ASB13</strain>
        <strain evidence="3">ASB9</strain>
    </source>
</reference>
<gene>
    <name evidence="1" type="ORF">HAL011_16050</name>
    <name evidence="2" type="ORF">HAL013_02920</name>
    <name evidence="3" type="ORF">HAL09_00060</name>
</gene>
<evidence type="ECO:0000313" key="1">
    <source>
        <dbReference type="EMBL" id="CRF41790.1"/>
    </source>
</evidence>
<organism evidence="2 6">
    <name type="scientific">Helicobacter ailurogastricus</name>
    <dbReference type="NCBI Taxonomy" id="1578720"/>
    <lineage>
        <taxon>Bacteria</taxon>
        <taxon>Pseudomonadati</taxon>
        <taxon>Campylobacterota</taxon>
        <taxon>Epsilonproteobacteria</taxon>
        <taxon>Campylobacterales</taxon>
        <taxon>Helicobacteraceae</taxon>
        <taxon>Helicobacter</taxon>
    </lineage>
</organism>
<evidence type="ECO:0000313" key="6">
    <source>
        <dbReference type="Proteomes" id="UP000045175"/>
    </source>
</evidence>
<dbReference type="AlphaFoldDB" id="A0A0K2X996"/>
<evidence type="ECO:0000313" key="5">
    <source>
        <dbReference type="Proteomes" id="UP000041394"/>
    </source>
</evidence>